<sequence>MLDTLSERDHTTQESLENERRLSIAVMISKPIIALQFKCLTMQVEAPVVLNPSI</sequence>
<dbReference type="OrthoDB" id="9970474at2759"/>
<dbReference type="PANTHER" id="PTHR35467">
    <property type="match status" value="1"/>
</dbReference>
<dbReference type="AlphaFoldDB" id="A0A087HRC8"/>
<name>A0A087HRC8_ARAAL</name>
<reference evidence="2" key="1">
    <citation type="journal article" date="2015" name="Nat. Plants">
        <title>Genome expansion of Arabis alpina linked with retrotransposition and reduced symmetric DNA methylation.</title>
        <authorList>
            <person name="Willing E.M."/>
            <person name="Rawat V."/>
            <person name="Mandakova T."/>
            <person name="Maumus F."/>
            <person name="James G.V."/>
            <person name="Nordstroem K.J."/>
            <person name="Becker C."/>
            <person name="Warthmann N."/>
            <person name="Chica C."/>
            <person name="Szarzynska B."/>
            <person name="Zytnicki M."/>
            <person name="Albani M.C."/>
            <person name="Kiefer C."/>
            <person name="Bergonzi S."/>
            <person name="Castaings L."/>
            <person name="Mateos J.L."/>
            <person name="Berns M.C."/>
            <person name="Bujdoso N."/>
            <person name="Piofczyk T."/>
            <person name="de Lorenzo L."/>
            <person name="Barrero-Sicilia C."/>
            <person name="Mateos I."/>
            <person name="Piednoel M."/>
            <person name="Hagmann J."/>
            <person name="Chen-Min-Tao R."/>
            <person name="Iglesias-Fernandez R."/>
            <person name="Schuster S.C."/>
            <person name="Alonso-Blanco C."/>
            <person name="Roudier F."/>
            <person name="Carbonero P."/>
            <person name="Paz-Ares J."/>
            <person name="Davis S.J."/>
            <person name="Pecinka A."/>
            <person name="Quesneville H."/>
            <person name="Colot V."/>
            <person name="Lysak M.A."/>
            <person name="Weigel D."/>
            <person name="Coupland G."/>
            <person name="Schneeberger K."/>
        </authorList>
    </citation>
    <scope>NUCLEOTIDE SEQUENCE [LARGE SCALE GENOMIC DNA]</scope>
    <source>
        <strain evidence="2">cv. Pajares</strain>
    </source>
</reference>
<evidence type="ECO:0000313" key="1">
    <source>
        <dbReference type="EMBL" id="KFK44680.1"/>
    </source>
</evidence>
<dbReference type="Proteomes" id="UP000029120">
    <property type="component" value="Chromosome 1"/>
</dbReference>
<dbReference type="PANTHER" id="PTHR35467:SF2">
    <property type="entry name" value="PROTEIN NEOXANTHIN-DEFICIENT 1"/>
    <property type="match status" value="1"/>
</dbReference>
<proteinExistence type="predicted"/>
<organism evidence="1 2">
    <name type="scientific">Arabis alpina</name>
    <name type="common">Alpine rock-cress</name>
    <dbReference type="NCBI Taxonomy" id="50452"/>
    <lineage>
        <taxon>Eukaryota</taxon>
        <taxon>Viridiplantae</taxon>
        <taxon>Streptophyta</taxon>
        <taxon>Embryophyta</taxon>
        <taxon>Tracheophyta</taxon>
        <taxon>Spermatophyta</taxon>
        <taxon>Magnoliopsida</taxon>
        <taxon>eudicotyledons</taxon>
        <taxon>Gunneridae</taxon>
        <taxon>Pentapetalae</taxon>
        <taxon>rosids</taxon>
        <taxon>malvids</taxon>
        <taxon>Brassicales</taxon>
        <taxon>Brassicaceae</taxon>
        <taxon>Arabideae</taxon>
        <taxon>Arabis</taxon>
    </lineage>
</organism>
<gene>
    <name evidence="1" type="ordered locus">AALP_Aa1g289500</name>
</gene>
<dbReference type="EMBL" id="CM002869">
    <property type="protein sequence ID" value="KFK44680.1"/>
    <property type="molecule type" value="Genomic_DNA"/>
</dbReference>
<dbReference type="Gramene" id="KFK44680">
    <property type="protein sequence ID" value="KFK44680"/>
    <property type="gene ID" value="AALP_AA1G289500"/>
</dbReference>
<accession>A0A087HRC8</accession>
<protein>
    <submittedName>
        <fullName evidence="1">Uncharacterized protein</fullName>
    </submittedName>
</protein>
<evidence type="ECO:0000313" key="2">
    <source>
        <dbReference type="Proteomes" id="UP000029120"/>
    </source>
</evidence>
<keyword evidence="2" id="KW-1185">Reference proteome</keyword>
<dbReference type="InterPro" id="IPR039343">
    <property type="entry name" value="NDX1-like"/>
</dbReference>